<dbReference type="PRINTS" id="PR00302">
    <property type="entry name" value="LUPUSLA"/>
</dbReference>
<dbReference type="InterPro" id="IPR000504">
    <property type="entry name" value="RRM_dom"/>
</dbReference>
<dbReference type="PROSITE" id="PS51939">
    <property type="entry name" value="XRRM"/>
    <property type="match status" value="1"/>
</dbReference>
<dbReference type="Ensembl" id="ENSCINT00000036922.1">
    <property type="protein sequence ID" value="ENSCINP00000031219.1"/>
    <property type="gene ID" value="ENSCING00000021685.1"/>
</dbReference>
<dbReference type="OMA" id="CEWKALR"/>
<dbReference type="Gene3D" id="3.30.70.330">
    <property type="match status" value="2"/>
</dbReference>
<dbReference type="FunCoup" id="H2XNI6">
    <property type="interactions" value="339"/>
</dbReference>
<dbReference type="InterPro" id="IPR014886">
    <property type="entry name" value="La_xRRM"/>
</dbReference>
<feature type="domain" description="HTH La-type RNA-binding" evidence="10">
    <location>
        <begin position="4"/>
        <end position="95"/>
    </location>
</feature>
<feature type="region of interest" description="Disordered" evidence="8">
    <location>
        <begin position="257"/>
        <end position="277"/>
    </location>
</feature>
<reference evidence="12" key="4">
    <citation type="submission" date="2025-09" db="UniProtKB">
        <authorList>
            <consortium name="Ensembl"/>
        </authorList>
    </citation>
    <scope>IDENTIFICATION</scope>
</reference>
<accession>H2XNI6</accession>
<reference evidence="12" key="2">
    <citation type="journal article" date="2008" name="Genome Biol.">
        <title>Improved genome assembly and evidence-based global gene model set for the chordate Ciona intestinalis: new insight into intron and operon populations.</title>
        <authorList>
            <person name="Satou Y."/>
            <person name="Mineta K."/>
            <person name="Ogasawara M."/>
            <person name="Sasakura Y."/>
            <person name="Shoguchi E."/>
            <person name="Ueno K."/>
            <person name="Yamada L."/>
            <person name="Matsumoto J."/>
            <person name="Wasserscheid J."/>
            <person name="Dewar K."/>
            <person name="Wiley G.B."/>
            <person name="Macmil S.L."/>
            <person name="Roe B.A."/>
            <person name="Zeller R.W."/>
            <person name="Hastings K.E."/>
            <person name="Lemaire P."/>
            <person name="Lindquist E."/>
            <person name="Endo T."/>
            <person name="Hotta K."/>
            <person name="Inaba K."/>
        </authorList>
    </citation>
    <scope>NUCLEOTIDE SEQUENCE [LARGE SCALE GENOMIC DNA]</scope>
    <source>
        <strain evidence="12">wild type</strain>
    </source>
</reference>
<evidence type="ECO:0000256" key="8">
    <source>
        <dbReference type="SAM" id="MobiDB-lite"/>
    </source>
</evidence>
<dbReference type="STRING" id="7719.ENSCINP00000031219"/>
<dbReference type="EMBL" id="EAAA01002614">
    <property type="status" value="NOT_ANNOTATED_CDS"/>
    <property type="molecule type" value="Genomic_DNA"/>
</dbReference>
<dbReference type="GO" id="GO:0006396">
    <property type="term" value="P:RNA processing"/>
    <property type="evidence" value="ECO:0007669"/>
    <property type="project" value="InterPro"/>
</dbReference>
<dbReference type="InterPro" id="IPR036388">
    <property type="entry name" value="WH-like_DNA-bd_sf"/>
</dbReference>
<name>H2XNI6_CIOIN</name>
<dbReference type="GeneTree" id="ENSGT00940000154949"/>
<sequence>RRKRKRIKHTLQTVQEQVEFYFSDANLRRDKFFLQKTGSNGTKPVPIHVLKSFNCIKKLSVNEQTIIRAIKNSTLLTVNEHLKTIQRKFVLQEEPANTDDCTVYIDCLPPDATIAWLKGICKKLGTAKYISLPRQQNGSIKGFCFIEFSCPEEALTAYSSLNFPRKNFFPNRTAEYLTSLQLEQVGEEEEMDTISSAASSVQHACIKSSEDSQAMPHRNQSHLKNADIEISEQLKSSFQHRQATRLLSSVTTVKENIKRRGKRIRKSKKNAKTKQDPPQIRAIMKTDWLELKESYVRMQRKEMGRLKSILQSLSSDLKHTSGFIKVHNSRSNDIQSSEEEKTKRAAPSFTPGVVAKVQCLDSGQPNRSLPEFKVLKHHLFNHGKVAYVDVAPKATEGFVRFEDSVSAQRAVLNEEKFSLRLLTGEEEEKYWDRLLVSRQMKRSRERPRIRGRDRITKRAKNLLLATGRKHIKFNQYF</sequence>
<evidence type="ECO:0000256" key="3">
    <source>
        <dbReference type="ARBA" id="ARBA00022884"/>
    </source>
</evidence>
<dbReference type="Pfam" id="PF00076">
    <property type="entry name" value="RRM_1"/>
    <property type="match status" value="1"/>
</dbReference>
<keyword evidence="13" id="KW-1185">Reference proteome</keyword>
<dbReference type="InterPro" id="IPR035979">
    <property type="entry name" value="RBD_domain_sf"/>
</dbReference>
<dbReference type="PROSITE" id="PS50961">
    <property type="entry name" value="HTH_LA"/>
    <property type="match status" value="1"/>
</dbReference>
<dbReference type="Gene3D" id="1.10.10.10">
    <property type="entry name" value="Winged helix-like DNA-binding domain superfamily/Winged helix DNA-binding domain"/>
    <property type="match status" value="1"/>
</dbReference>
<evidence type="ECO:0000256" key="2">
    <source>
        <dbReference type="ARBA" id="ARBA00008680"/>
    </source>
</evidence>
<evidence type="ECO:0000256" key="7">
    <source>
        <dbReference type="PROSITE-ProRule" id="PRU00332"/>
    </source>
</evidence>
<evidence type="ECO:0000256" key="5">
    <source>
        <dbReference type="ARBA" id="ARBA00023163"/>
    </source>
</evidence>
<keyword evidence="5" id="KW-0804">Transcription</keyword>
<keyword evidence="6" id="KW-0539">Nucleus</keyword>
<evidence type="ECO:0000313" key="13">
    <source>
        <dbReference type="Proteomes" id="UP000008144"/>
    </source>
</evidence>
<dbReference type="SMART" id="SM00715">
    <property type="entry name" value="LA"/>
    <property type="match status" value="1"/>
</dbReference>
<dbReference type="Pfam" id="PF05383">
    <property type="entry name" value="La"/>
    <property type="match status" value="1"/>
</dbReference>
<keyword evidence="3 7" id="KW-0694">RNA-binding</keyword>
<dbReference type="SMART" id="SM00360">
    <property type="entry name" value="RRM"/>
    <property type="match status" value="2"/>
</dbReference>
<evidence type="ECO:0000256" key="4">
    <source>
        <dbReference type="ARBA" id="ARBA00023015"/>
    </source>
</evidence>
<evidence type="ECO:0000313" key="12">
    <source>
        <dbReference type="Ensembl" id="ENSCINP00000031219.1"/>
    </source>
</evidence>
<dbReference type="Proteomes" id="UP000008144">
    <property type="component" value="Chromosome 8"/>
</dbReference>
<dbReference type="InterPro" id="IPR006630">
    <property type="entry name" value="La_HTH"/>
</dbReference>
<comment type="subcellular location">
    <subcellularLocation>
        <location evidence="1">Nucleus</location>
    </subcellularLocation>
</comment>
<dbReference type="InterPro" id="IPR045180">
    <property type="entry name" value="La_dom_prot"/>
</dbReference>
<dbReference type="AlphaFoldDB" id="H2XNI6"/>
<dbReference type="GO" id="GO:1990904">
    <property type="term" value="C:ribonucleoprotein complex"/>
    <property type="evidence" value="ECO:0007669"/>
    <property type="project" value="UniProtKB-UniRule"/>
</dbReference>
<evidence type="ECO:0000256" key="6">
    <source>
        <dbReference type="ARBA" id="ARBA00023242"/>
    </source>
</evidence>
<proteinExistence type="inferred from homology"/>
<dbReference type="InterPro" id="IPR002344">
    <property type="entry name" value="Lupus_La"/>
</dbReference>
<dbReference type="SUPFAM" id="SSF54928">
    <property type="entry name" value="RNA-binding domain, RBD"/>
    <property type="match status" value="2"/>
</dbReference>
<reference evidence="13" key="1">
    <citation type="journal article" date="2002" name="Science">
        <title>The draft genome of Ciona intestinalis: insights into chordate and vertebrate origins.</title>
        <authorList>
            <person name="Dehal P."/>
            <person name="Satou Y."/>
            <person name="Campbell R.K."/>
            <person name="Chapman J."/>
            <person name="Degnan B."/>
            <person name="De Tomaso A."/>
            <person name="Davidson B."/>
            <person name="Di Gregorio A."/>
            <person name="Gelpke M."/>
            <person name="Goodstein D.M."/>
            <person name="Harafuji N."/>
            <person name="Hastings K.E."/>
            <person name="Ho I."/>
            <person name="Hotta K."/>
            <person name="Huang W."/>
            <person name="Kawashima T."/>
            <person name="Lemaire P."/>
            <person name="Martinez D."/>
            <person name="Meinertzhagen I.A."/>
            <person name="Necula S."/>
            <person name="Nonaka M."/>
            <person name="Putnam N."/>
            <person name="Rash S."/>
            <person name="Saiga H."/>
            <person name="Satake M."/>
            <person name="Terry A."/>
            <person name="Yamada L."/>
            <person name="Wang H.G."/>
            <person name="Awazu S."/>
            <person name="Azumi K."/>
            <person name="Boore J."/>
            <person name="Branno M."/>
            <person name="Chin-Bow S."/>
            <person name="DeSantis R."/>
            <person name="Doyle S."/>
            <person name="Francino P."/>
            <person name="Keys D.N."/>
            <person name="Haga S."/>
            <person name="Hayashi H."/>
            <person name="Hino K."/>
            <person name="Imai K.S."/>
            <person name="Inaba K."/>
            <person name="Kano S."/>
            <person name="Kobayashi K."/>
            <person name="Kobayashi M."/>
            <person name="Lee B.I."/>
            <person name="Makabe K.W."/>
            <person name="Manohar C."/>
            <person name="Matassi G."/>
            <person name="Medina M."/>
            <person name="Mochizuki Y."/>
            <person name="Mount S."/>
            <person name="Morishita T."/>
            <person name="Miura S."/>
            <person name="Nakayama A."/>
            <person name="Nishizaka S."/>
            <person name="Nomoto H."/>
            <person name="Ohta F."/>
            <person name="Oishi K."/>
            <person name="Rigoutsos I."/>
            <person name="Sano M."/>
            <person name="Sasaki A."/>
            <person name="Sasakura Y."/>
            <person name="Shoguchi E."/>
            <person name="Shin-i T."/>
            <person name="Spagnuolo A."/>
            <person name="Stainier D."/>
            <person name="Suzuki M.M."/>
            <person name="Tassy O."/>
            <person name="Takatori N."/>
            <person name="Tokuoka M."/>
            <person name="Yagi K."/>
            <person name="Yoshizaki F."/>
            <person name="Wada S."/>
            <person name="Zhang C."/>
            <person name="Hyatt P.D."/>
            <person name="Larimer F."/>
            <person name="Detter C."/>
            <person name="Doggett N."/>
            <person name="Glavina T."/>
            <person name="Hawkins T."/>
            <person name="Richardson P."/>
            <person name="Lucas S."/>
            <person name="Kohara Y."/>
            <person name="Levine M."/>
            <person name="Satoh N."/>
            <person name="Rokhsar D.S."/>
        </authorList>
    </citation>
    <scope>NUCLEOTIDE SEQUENCE [LARGE SCALE GENOMIC DNA]</scope>
</reference>
<dbReference type="PROSITE" id="PS50102">
    <property type="entry name" value="RRM"/>
    <property type="match status" value="1"/>
</dbReference>
<evidence type="ECO:0000259" key="11">
    <source>
        <dbReference type="PROSITE" id="PS51939"/>
    </source>
</evidence>
<dbReference type="InterPro" id="IPR012677">
    <property type="entry name" value="Nucleotide-bd_a/b_plait_sf"/>
</dbReference>
<dbReference type="PANTHER" id="PTHR22792:SF62">
    <property type="entry name" value="LA-RELATED PROTEIN 7"/>
    <property type="match status" value="1"/>
</dbReference>
<feature type="domain" description="XRRM" evidence="11">
    <location>
        <begin position="348"/>
        <end position="461"/>
    </location>
</feature>
<dbReference type="CDD" id="cd07323">
    <property type="entry name" value="LAM"/>
    <property type="match status" value="1"/>
</dbReference>
<dbReference type="InParanoid" id="H2XNI6"/>
<dbReference type="GO" id="GO:0003723">
    <property type="term" value="F:RNA binding"/>
    <property type="evidence" value="ECO:0000318"/>
    <property type="project" value="GO_Central"/>
</dbReference>
<feature type="compositionally biased region" description="Basic residues" evidence="8">
    <location>
        <begin position="257"/>
        <end position="272"/>
    </location>
</feature>
<evidence type="ECO:0000259" key="9">
    <source>
        <dbReference type="PROSITE" id="PS50102"/>
    </source>
</evidence>
<dbReference type="GO" id="GO:0005634">
    <property type="term" value="C:nucleus"/>
    <property type="evidence" value="ECO:0007669"/>
    <property type="project" value="UniProtKB-SubCell"/>
</dbReference>
<protein>
    <submittedName>
        <fullName evidence="12">Uncharacterized protein</fullName>
    </submittedName>
</protein>
<dbReference type="HOGENOM" id="CLU_020946_2_0_1"/>
<comment type="similarity">
    <text evidence="2">Belongs to the LARP7 family.</text>
</comment>
<organism evidence="12 13">
    <name type="scientific">Ciona intestinalis</name>
    <name type="common">Transparent sea squirt</name>
    <name type="synonym">Ascidia intestinalis</name>
    <dbReference type="NCBI Taxonomy" id="7719"/>
    <lineage>
        <taxon>Eukaryota</taxon>
        <taxon>Metazoa</taxon>
        <taxon>Chordata</taxon>
        <taxon>Tunicata</taxon>
        <taxon>Ascidiacea</taxon>
        <taxon>Phlebobranchia</taxon>
        <taxon>Cionidae</taxon>
        <taxon>Ciona</taxon>
    </lineage>
</organism>
<evidence type="ECO:0000256" key="1">
    <source>
        <dbReference type="ARBA" id="ARBA00004123"/>
    </source>
</evidence>
<reference evidence="12" key="3">
    <citation type="submission" date="2025-08" db="UniProtKB">
        <authorList>
            <consortium name="Ensembl"/>
        </authorList>
    </citation>
    <scope>IDENTIFICATION</scope>
</reference>
<dbReference type="PANTHER" id="PTHR22792">
    <property type="entry name" value="LUPUS LA PROTEIN-RELATED"/>
    <property type="match status" value="1"/>
</dbReference>
<keyword evidence="4" id="KW-0805">Transcription regulation</keyword>
<evidence type="ECO:0000259" key="10">
    <source>
        <dbReference type="PROSITE" id="PS50961"/>
    </source>
</evidence>
<feature type="domain" description="RRM" evidence="9">
    <location>
        <begin position="101"/>
        <end position="162"/>
    </location>
</feature>
<dbReference type="Pfam" id="PF08777">
    <property type="entry name" value="RRM_3"/>
    <property type="match status" value="1"/>
</dbReference>
<dbReference type="InterPro" id="IPR036390">
    <property type="entry name" value="WH_DNA-bd_sf"/>
</dbReference>
<dbReference type="SUPFAM" id="SSF46785">
    <property type="entry name" value="Winged helix' DNA-binding domain"/>
    <property type="match status" value="1"/>
</dbReference>